<gene>
    <name evidence="1" type="ORF">GTCCBUS3UF5_2960</name>
</gene>
<dbReference type="EMBL" id="CP003125">
    <property type="protein sequence ID" value="AEV17622.1"/>
    <property type="molecule type" value="Genomic_DNA"/>
</dbReference>
<organism evidence="1 2">
    <name type="scientific">Geobacillus thermoleovorans CCB_US3_UF5</name>
    <dbReference type="NCBI Taxonomy" id="1111068"/>
    <lineage>
        <taxon>Bacteria</taxon>
        <taxon>Bacillati</taxon>
        <taxon>Bacillota</taxon>
        <taxon>Bacilli</taxon>
        <taxon>Bacillales</taxon>
        <taxon>Anoxybacillaceae</taxon>
        <taxon>Geobacillus</taxon>
        <taxon>Geobacillus thermoleovorans group</taxon>
    </lineage>
</organism>
<accession>A0ABN3ZQ46</accession>
<evidence type="ECO:0000313" key="1">
    <source>
        <dbReference type="EMBL" id="AEV17622.1"/>
    </source>
</evidence>
<proteinExistence type="predicted"/>
<sequence>MYTISKRKRRLKWYLLFRREDGQAVYRYEPLQKCELKSRLKKGWKVVT</sequence>
<name>A0ABN3ZQ46_GEOTH</name>
<protein>
    <submittedName>
        <fullName evidence="1">Uncharacterized protein</fullName>
    </submittedName>
</protein>
<evidence type="ECO:0000313" key="2">
    <source>
        <dbReference type="Proteomes" id="UP000005636"/>
    </source>
</evidence>
<reference evidence="1 2" key="1">
    <citation type="submission" date="2011-11" db="EMBL/GenBank/DDBJ databases">
        <title>Complete genome sequence of thermophilic Geobacillus thermoleovorans CCB_US3_UF5.</title>
        <authorList>
            <person name="Muhd Sakaff M.K.L."/>
            <person name="Abdul Rahman A.Y."/>
            <person name="Saito J.A."/>
            <person name="Hou S."/>
            <person name="Alam M."/>
        </authorList>
    </citation>
    <scope>NUCLEOTIDE SEQUENCE [LARGE SCALE GENOMIC DNA]</scope>
    <source>
        <strain evidence="1 2">CCB_US3_UF5</strain>
    </source>
</reference>
<dbReference type="Proteomes" id="UP000005636">
    <property type="component" value="Chromosome"/>
</dbReference>
<keyword evidence="2" id="KW-1185">Reference proteome</keyword>